<feature type="transmembrane region" description="Helical" evidence="1">
    <location>
        <begin position="50"/>
        <end position="80"/>
    </location>
</feature>
<evidence type="ECO:0000313" key="2">
    <source>
        <dbReference type="EMBL" id="MED6273229.1"/>
    </source>
</evidence>
<keyword evidence="1" id="KW-0812">Transmembrane</keyword>
<gene>
    <name evidence="2" type="ORF">CHARACLAT_004436</name>
</gene>
<keyword evidence="3" id="KW-1185">Reference proteome</keyword>
<organism evidence="2 3">
    <name type="scientific">Characodon lateralis</name>
    <dbReference type="NCBI Taxonomy" id="208331"/>
    <lineage>
        <taxon>Eukaryota</taxon>
        <taxon>Metazoa</taxon>
        <taxon>Chordata</taxon>
        <taxon>Craniata</taxon>
        <taxon>Vertebrata</taxon>
        <taxon>Euteleostomi</taxon>
        <taxon>Actinopterygii</taxon>
        <taxon>Neopterygii</taxon>
        <taxon>Teleostei</taxon>
        <taxon>Neoteleostei</taxon>
        <taxon>Acanthomorphata</taxon>
        <taxon>Ovalentaria</taxon>
        <taxon>Atherinomorphae</taxon>
        <taxon>Cyprinodontiformes</taxon>
        <taxon>Goodeidae</taxon>
        <taxon>Characodon</taxon>
    </lineage>
</organism>
<comment type="caution">
    <text evidence="2">The sequence shown here is derived from an EMBL/GenBank/DDBJ whole genome shotgun (WGS) entry which is preliminary data.</text>
</comment>
<proteinExistence type="predicted"/>
<dbReference type="EMBL" id="JAHUTJ010024798">
    <property type="protein sequence ID" value="MED6273229.1"/>
    <property type="molecule type" value="Genomic_DNA"/>
</dbReference>
<keyword evidence="1" id="KW-1133">Transmembrane helix</keyword>
<dbReference type="Proteomes" id="UP001352852">
    <property type="component" value="Unassembled WGS sequence"/>
</dbReference>
<evidence type="ECO:0000313" key="3">
    <source>
        <dbReference type="Proteomes" id="UP001352852"/>
    </source>
</evidence>
<sequence>MTQLQTFLKYKEIHRGAVADRFIENIYTGVSGFTWEDFSQPCHLSFPRSLFLLLCLGLSSFYLSVSSLSIITLFSAPILYLPMGLYVTKD</sequence>
<name>A0ABU7DDZ9_9TELE</name>
<keyword evidence="1" id="KW-0472">Membrane</keyword>
<accession>A0ABU7DDZ9</accession>
<protein>
    <submittedName>
        <fullName evidence="2">Uncharacterized protein</fullName>
    </submittedName>
</protein>
<evidence type="ECO:0000256" key="1">
    <source>
        <dbReference type="SAM" id="Phobius"/>
    </source>
</evidence>
<reference evidence="2 3" key="1">
    <citation type="submission" date="2021-06" db="EMBL/GenBank/DDBJ databases">
        <authorList>
            <person name="Palmer J.M."/>
        </authorList>
    </citation>
    <scope>NUCLEOTIDE SEQUENCE [LARGE SCALE GENOMIC DNA]</scope>
    <source>
        <strain evidence="2 3">CL_MEX2019</strain>
        <tissue evidence="2">Muscle</tissue>
    </source>
</reference>